<keyword evidence="1" id="KW-1133">Transmembrane helix</keyword>
<evidence type="ECO:0000256" key="1">
    <source>
        <dbReference type="SAM" id="Phobius"/>
    </source>
</evidence>
<sequence>MTRGSTFKPMSLNQPTCFQTECGVGGSALEWSVMVNLPSLRVMGMLGPMKIEGRSGLWRQARMGVGLEMGLSSMAGHLTWRQLGTWATTPYVFPACTLPCFSHQRLPVECIRGRPEKEEGGVSSVQEMVAVQIQEEMSEAPSHQVIHDGAKRNTDFHVVTFCALGGDSKSRRVNLLLFPRLLVPVNPKGASYLLFSHASEPSLPIFEGPGVVVFMVLMVVPPGVPLMYLSVPT</sequence>
<evidence type="ECO:0000313" key="2">
    <source>
        <dbReference type="EMBL" id="KAI0303589.1"/>
    </source>
</evidence>
<reference evidence="2" key="1">
    <citation type="journal article" date="2022" name="New Phytol.">
        <title>Evolutionary transition to the ectomycorrhizal habit in the genomes of a hyperdiverse lineage of mushroom-forming fungi.</title>
        <authorList>
            <person name="Looney B."/>
            <person name="Miyauchi S."/>
            <person name="Morin E."/>
            <person name="Drula E."/>
            <person name="Courty P.E."/>
            <person name="Kohler A."/>
            <person name="Kuo A."/>
            <person name="LaButti K."/>
            <person name="Pangilinan J."/>
            <person name="Lipzen A."/>
            <person name="Riley R."/>
            <person name="Andreopoulos W."/>
            <person name="He G."/>
            <person name="Johnson J."/>
            <person name="Nolan M."/>
            <person name="Tritt A."/>
            <person name="Barry K.W."/>
            <person name="Grigoriev I.V."/>
            <person name="Nagy L.G."/>
            <person name="Hibbett D."/>
            <person name="Henrissat B."/>
            <person name="Matheny P.B."/>
            <person name="Labbe J."/>
            <person name="Martin F.M."/>
        </authorList>
    </citation>
    <scope>NUCLEOTIDE SEQUENCE</scope>
    <source>
        <strain evidence="2">BPL690</strain>
    </source>
</reference>
<keyword evidence="3" id="KW-1185">Reference proteome</keyword>
<protein>
    <submittedName>
        <fullName evidence="2">Uncharacterized protein</fullName>
    </submittedName>
</protein>
<organism evidence="2 3">
    <name type="scientific">Multifurca ochricompacta</name>
    <dbReference type="NCBI Taxonomy" id="376703"/>
    <lineage>
        <taxon>Eukaryota</taxon>
        <taxon>Fungi</taxon>
        <taxon>Dikarya</taxon>
        <taxon>Basidiomycota</taxon>
        <taxon>Agaricomycotina</taxon>
        <taxon>Agaricomycetes</taxon>
        <taxon>Russulales</taxon>
        <taxon>Russulaceae</taxon>
        <taxon>Multifurca</taxon>
    </lineage>
</organism>
<proteinExistence type="predicted"/>
<dbReference type="Proteomes" id="UP001203297">
    <property type="component" value="Unassembled WGS sequence"/>
</dbReference>
<dbReference type="AlphaFoldDB" id="A0AAD4M6J9"/>
<keyword evidence="1" id="KW-0812">Transmembrane</keyword>
<name>A0AAD4M6J9_9AGAM</name>
<gene>
    <name evidence="2" type="ORF">B0F90DRAFT_1916584</name>
</gene>
<comment type="caution">
    <text evidence="2">The sequence shown here is derived from an EMBL/GenBank/DDBJ whole genome shotgun (WGS) entry which is preliminary data.</text>
</comment>
<accession>A0AAD4M6J9</accession>
<keyword evidence="1" id="KW-0472">Membrane</keyword>
<evidence type="ECO:0000313" key="3">
    <source>
        <dbReference type="Proteomes" id="UP001203297"/>
    </source>
</evidence>
<feature type="transmembrane region" description="Helical" evidence="1">
    <location>
        <begin position="211"/>
        <end position="231"/>
    </location>
</feature>
<dbReference type="EMBL" id="WTXG01000008">
    <property type="protein sequence ID" value="KAI0303589.1"/>
    <property type="molecule type" value="Genomic_DNA"/>
</dbReference>